<accession>A0A5B7CN50</accession>
<dbReference type="EMBL" id="VSRR010000123">
    <property type="protein sequence ID" value="MPC10585.1"/>
    <property type="molecule type" value="Genomic_DNA"/>
</dbReference>
<gene>
    <name evidence="2" type="ORF">E2C01_003222</name>
</gene>
<protein>
    <submittedName>
        <fullName evidence="2">Uncharacterized protein</fullName>
    </submittedName>
</protein>
<evidence type="ECO:0000313" key="3">
    <source>
        <dbReference type="Proteomes" id="UP000324222"/>
    </source>
</evidence>
<evidence type="ECO:0000313" key="2">
    <source>
        <dbReference type="EMBL" id="MPC10585.1"/>
    </source>
</evidence>
<feature type="region of interest" description="Disordered" evidence="1">
    <location>
        <begin position="65"/>
        <end position="88"/>
    </location>
</feature>
<sequence length="88" mass="9360">MLGGGPALASVLSYNTRYSSRLMSHHIDLNSITTSYMNFHAMAVNVFVNEGNSTDLPVCLPNRFSPSSSPARGPGSLALNPVTPPLLQ</sequence>
<keyword evidence="3" id="KW-1185">Reference proteome</keyword>
<feature type="compositionally biased region" description="Low complexity" evidence="1">
    <location>
        <begin position="65"/>
        <end position="76"/>
    </location>
</feature>
<comment type="caution">
    <text evidence="2">The sequence shown here is derived from an EMBL/GenBank/DDBJ whole genome shotgun (WGS) entry which is preliminary data.</text>
</comment>
<evidence type="ECO:0000256" key="1">
    <source>
        <dbReference type="SAM" id="MobiDB-lite"/>
    </source>
</evidence>
<dbReference type="Proteomes" id="UP000324222">
    <property type="component" value="Unassembled WGS sequence"/>
</dbReference>
<name>A0A5B7CN50_PORTR</name>
<proteinExistence type="predicted"/>
<organism evidence="2 3">
    <name type="scientific">Portunus trituberculatus</name>
    <name type="common">Swimming crab</name>
    <name type="synonym">Neptunus trituberculatus</name>
    <dbReference type="NCBI Taxonomy" id="210409"/>
    <lineage>
        <taxon>Eukaryota</taxon>
        <taxon>Metazoa</taxon>
        <taxon>Ecdysozoa</taxon>
        <taxon>Arthropoda</taxon>
        <taxon>Crustacea</taxon>
        <taxon>Multicrustacea</taxon>
        <taxon>Malacostraca</taxon>
        <taxon>Eumalacostraca</taxon>
        <taxon>Eucarida</taxon>
        <taxon>Decapoda</taxon>
        <taxon>Pleocyemata</taxon>
        <taxon>Brachyura</taxon>
        <taxon>Eubrachyura</taxon>
        <taxon>Portunoidea</taxon>
        <taxon>Portunidae</taxon>
        <taxon>Portuninae</taxon>
        <taxon>Portunus</taxon>
    </lineage>
</organism>
<reference evidence="2 3" key="1">
    <citation type="submission" date="2019-05" db="EMBL/GenBank/DDBJ databases">
        <title>Another draft genome of Portunus trituberculatus and its Hox gene families provides insights of decapod evolution.</title>
        <authorList>
            <person name="Jeong J.-H."/>
            <person name="Song I."/>
            <person name="Kim S."/>
            <person name="Choi T."/>
            <person name="Kim D."/>
            <person name="Ryu S."/>
            <person name="Kim W."/>
        </authorList>
    </citation>
    <scope>NUCLEOTIDE SEQUENCE [LARGE SCALE GENOMIC DNA]</scope>
    <source>
        <tissue evidence="2">Muscle</tissue>
    </source>
</reference>
<dbReference type="AlphaFoldDB" id="A0A5B7CN50"/>